<dbReference type="EMBL" id="JASBWT010000014">
    <property type="protein sequence ID" value="KAJ9098748.1"/>
    <property type="molecule type" value="Genomic_DNA"/>
</dbReference>
<proteinExistence type="predicted"/>
<evidence type="ECO:0000313" key="2">
    <source>
        <dbReference type="Proteomes" id="UP001227268"/>
    </source>
</evidence>
<comment type="caution">
    <text evidence="1">The sequence shown here is derived from an EMBL/GenBank/DDBJ whole genome shotgun (WGS) entry which is preliminary data.</text>
</comment>
<reference evidence="1" key="1">
    <citation type="submission" date="2023-04" db="EMBL/GenBank/DDBJ databases">
        <title>Draft Genome sequencing of Naganishia species isolated from polar environments using Oxford Nanopore Technology.</title>
        <authorList>
            <person name="Leo P."/>
            <person name="Venkateswaran K."/>
        </authorList>
    </citation>
    <scope>NUCLEOTIDE SEQUENCE</scope>
    <source>
        <strain evidence="1">MNA-CCFEE 5423</strain>
    </source>
</reference>
<evidence type="ECO:0000313" key="1">
    <source>
        <dbReference type="EMBL" id="KAJ9098748.1"/>
    </source>
</evidence>
<sequence length="797" mass="86887">MRQSSNEGLEPDQSELYAPPPKPLPLIPAPSNRSDKDVETRLRNLEQIMSMMSREPTDKGVTLSEEQLAGIWAAAQCSPGSAGGQPPNPPPAGGIHAGTSVSYAVEETPGPWMGHDVDGYAEMGGEARASRGMLESLGMNGRLATVKHSPPSFTEGDLGMENSWFNPSPDAGPSFQSNPTQRLSYSGDTQGPRPDLPFQQSSQEQVAHSGTSNQSRRDLMYHGMPLLDLLKELNVAAEIPRRTYSSAEDWISMSTASGLGGYPFLLDANAESSSIQRSSAEGQLHLSESDLLQPDLGSNDIWPRVTAIAPQLLLDNLVQAYFTTSHLLWPILHAPQFMSRYTDSQRRRDPSFVALVLSMACLSSRYIGDLRWGVSTEMAAPVGIQLLELCKSILQNEAADREDLEVVQATFNLAVYLGGTSKPYSSLIHLSKAITISLQTGLHRRVSDWESFSLVDTEIRTRTFWALYCLGVETSATFGVPPLLRLADCDVSEPLPVDDAYITEAQGVQPWPEESPSVMAGFVASIRLHVVLERAVTRINDVSREDGSRTSFLKMALATSQPSSHLYDEINLTEQFASGLPGDWVFTPLTITHEDNVHFFRKTRAFTLQHFIRLLVARHRFLTLLSGSSGSTPNGQESTEEQVVLEQVTQAALGIIGTYATILANGRLRLFGAHAITQLSQSGAGLVGVILQVQGKSRPDQQHLLRLAIQGLSSSISLLRHLGLRVRIGSDNSSEARTDDSDGLGRVFQSLSAPRRRAATTDVRTFTRTPFIRLSSPDASQATTADVEDWSPRGGKS</sequence>
<name>A0ACC2VI54_9TREE</name>
<accession>A0ACC2VI54</accession>
<dbReference type="Proteomes" id="UP001227268">
    <property type="component" value="Unassembled WGS sequence"/>
</dbReference>
<protein>
    <submittedName>
        <fullName evidence="1">Uncharacterized protein</fullName>
    </submittedName>
</protein>
<keyword evidence="2" id="KW-1185">Reference proteome</keyword>
<organism evidence="1 2">
    <name type="scientific">Naganishia friedmannii</name>
    <dbReference type="NCBI Taxonomy" id="89922"/>
    <lineage>
        <taxon>Eukaryota</taxon>
        <taxon>Fungi</taxon>
        <taxon>Dikarya</taxon>
        <taxon>Basidiomycota</taxon>
        <taxon>Agaricomycotina</taxon>
        <taxon>Tremellomycetes</taxon>
        <taxon>Filobasidiales</taxon>
        <taxon>Filobasidiaceae</taxon>
        <taxon>Naganishia</taxon>
    </lineage>
</organism>
<gene>
    <name evidence="1" type="ORF">QFC21_004396</name>
</gene>